<evidence type="ECO:0000259" key="2">
    <source>
        <dbReference type="SMART" id="SM00458"/>
    </source>
</evidence>
<dbReference type="Gene3D" id="2.80.10.50">
    <property type="match status" value="2"/>
</dbReference>
<dbReference type="GeneID" id="39593936"/>
<proteinExistence type="predicted"/>
<dbReference type="InterPro" id="IPR035992">
    <property type="entry name" value="Ricin_B-like_lectins"/>
</dbReference>
<dbReference type="RefSeq" id="XP_028474846.1">
    <property type="nucleotide sequence ID" value="XM_028624678.1"/>
</dbReference>
<dbReference type="SMART" id="SM00458">
    <property type="entry name" value="RICIN"/>
    <property type="match status" value="1"/>
</dbReference>
<dbReference type="Pfam" id="PF00652">
    <property type="entry name" value="Ricin_B_lectin"/>
    <property type="match status" value="1"/>
</dbReference>
<dbReference type="SUPFAM" id="SSF50370">
    <property type="entry name" value="Ricin B-like lectins"/>
    <property type="match status" value="1"/>
</dbReference>
<dbReference type="EMBL" id="RSCE01000009">
    <property type="protein sequence ID" value="RSH79737.1"/>
    <property type="molecule type" value="Genomic_DNA"/>
</dbReference>
<dbReference type="OrthoDB" id="6770063at2759"/>
<protein>
    <recommendedName>
        <fullName evidence="2">Ricin B lectin domain-containing protein</fullName>
    </recommendedName>
</protein>
<feature type="domain" description="Ricin B lectin" evidence="2">
    <location>
        <begin position="29"/>
        <end position="165"/>
    </location>
</feature>
<dbReference type="AlphaFoldDB" id="A0A427XLZ8"/>
<keyword evidence="1" id="KW-0732">Signal</keyword>
<accession>A0A427XLZ8</accession>
<dbReference type="PROSITE" id="PS50231">
    <property type="entry name" value="RICIN_B_LECTIN"/>
    <property type="match status" value="1"/>
</dbReference>
<evidence type="ECO:0000313" key="3">
    <source>
        <dbReference type="EMBL" id="RSH79737.1"/>
    </source>
</evidence>
<organism evidence="3 4">
    <name type="scientific">Apiotrichum porosum</name>
    <dbReference type="NCBI Taxonomy" id="105984"/>
    <lineage>
        <taxon>Eukaryota</taxon>
        <taxon>Fungi</taxon>
        <taxon>Dikarya</taxon>
        <taxon>Basidiomycota</taxon>
        <taxon>Agaricomycotina</taxon>
        <taxon>Tremellomycetes</taxon>
        <taxon>Trichosporonales</taxon>
        <taxon>Trichosporonaceae</taxon>
        <taxon>Apiotrichum</taxon>
    </lineage>
</organism>
<dbReference type="Proteomes" id="UP000279236">
    <property type="component" value="Unassembled WGS sequence"/>
</dbReference>
<dbReference type="CDD" id="cd00161">
    <property type="entry name" value="beta-trefoil_Ricin-like"/>
    <property type="match status" value="1"/>
</dbReference>
<dbReference type="STRING" id="105984.A0A427XLZ8"/>
<name>A0A427XLZ8_9TREE</name>
<evidence type="ECO:0000256" key="1">
    <source>
        <dbReference type="SAM" id="SignalP"/>
    </source>
</evidence>
<feature type="signal peptide" evidence="1">
    <location>
        <begin position="1"/>
        <end position="18"/>
    </location>
</feature>
<evidence type="ECO:0000313" key="4">
    <source>
        <dbReference type="Proteomes" id="UP000279236"/>
    </source>
</evidence>
<gene>
    <name evidence="3" type="ORF">EHS24_009393</name>
</gene>
<keyword evidence="4" id="KW-1185">Reference proteome</keyword>
<dbReference type="InterPro" id="IPR000772">
    <property type="entry name" value="Ricin_B_lectin"/>
</dbReference>
<sequence length="166" mass="18118">MLTKLFALTSVLAALAAAAPLAPGESYIGKFIPLYSGATPPDTPRMCMAVSENNVQNELPVVIAECDQSKKQQWQFQGFSGNLFAVGFEKHCLDAGDSPSDGSKLQLRECALIPQQTWTPNGESTFKLSETDLCIDLTDGNVADGTQLQVWTCDYRNVNQQWRTPS</sequence>
<comment type="caution">
    <text evidence="3">The sequence shown here is derived from an EMBL/GenBank/DDBJ whole genome shotgun (WGS) entry which is preliminary data.</text>
</comment>
<reference evidence="3 4" key="1">
    <citation type="submission" date="2018-11" db="EMBL/GenBank/DDBJ databases">
        <title>Genome sequence of Apiotrichum porosum DSM 27194.</title>
        <authorList>
            <person name="Aliyu H."/>
            <person name="Gorte O."/>
            <person name="Ochsenreither K."/>
        </authorList>
    </citation>
    <scope>NUCLEOTIDE SEQUENCE [LARGE SCALE GENOMIC DNA]</scope>
    <source>
        <strain evidence="3 4">DSM 27194</strain>
    </source>
</reference>
<feature type="chain" id="PRO_5019506391" description="Ricin B lectin domain-containing protein" evidence="1">
    <location>
        <begin position="19"/>
        <end position="166"/>
    </location>
</feature>